<evidence type="ECO:0000313" key="3">
    <source>
        <dbReference type="EMBL" id="TCC48053.1"/>
    </source>
</evidence>
<dbReference type="Gene3D" id="1.10.10.10">
    <property type="entry name" value="Winged helix-like DNA-binding domain superfamily/Winged helix DNA-binding domain"/>
    <property type="match status" value="1"/>
</dbReference>
<protein>
    <submittedName>
        <fullName evidence="3">MarR family transcriptional regulator</fullName>
    </submittedName>
</protein>
<dbReference type="CDD" id="cd00090">
    <property type="entry name" value="HTH_ARSR"/>
    <property type="match status" value="1"/>
</dbReference>
<organism evidence="3 4">
    <name type="scientific">Kribbella pittospori</name>
    <dbReference type="NCBI Taxonomy" id="722689"/>
    <lineage>
        <taxon>Bacteria</taxon>
        <taxon>Bacillati</taxon>
        <taxon>Actinomycetota</taxon>
        <taxon>Actinomycetes</taxon>
        <taxon>Propionibacteriales</taxon>
        <taxon>Kribbellaceae</taxon>
        <taxon>Kribbella</taxon>
    </lineage>
</organism>
<dbReference type="PANTHER" id="PTHR30595:SF6">
    <property type="entry name" value="SCHLAFEN ALBA-2 DOMAIN-CONTAINING PROTEIN"/>
    <property type="match status" value="1"/>
</dbReference>
<dbReference type="InterPro" id="IPR007421">
    <property type="entry name" value="Schlafen_AlbA_2_dom"/>
</dbReference>
<dbReference type="Pfam" id="PF01047">
    <property type="entry name" value="MarR"/>
    <property type="match status" value="1"/>
</dbReference>
<dbReference type="InterPro" id="IPR038475">
    <property type="entry name" value="RecG_C_sf"/>
</dbReference>
<dbReference type="EMBL" id="SJKB01000029">
    <property type="protein sequence ID" value="TCC48053.1"/>
    <property type="molecule type" value="Genomic_DNA"/>
</dbReference>
<dbReference type="Pfam" id="PF13749">
    <property type="entry name" value="HATPase_c_4"/>
    <property type="match status" value="1"/>
</dbReference>
<evidence type="ECO:0000259" key="2">
    <source>
        <dbReference type="Pfam" id="PF04326"/>
    </source>
</evidence>
<dbReference type="InterPro" id="IPR036388">
    <property type="entry name" value="WH-like_DNA-bd_sf"/>
</dbReference>
<dbReference type="RefSeq" id="WP_131366651.1">
    <property type="nucleotide sequence ID" value="NZ_SJKB01000029.1"/>
</dbReference>
<sequence length="476" mass="53178">MTSNEVDRALASAPEEVGPKVLALEEDQWFDRKSSKIAPKDLGPPLVALANAEGGVLVIGASKGKVDGIRDYSGRLNAFRQVPMDFTNPPVRARFEQVRCVNDKGENDTLLVIRVDPSERVHETQSGECYLRVGDESRKLTFAQRQELEFDKGQSQYDGFPVPDLGIEDLDQTLVENYRDKTGAKLSATKLFAARSLLTLKGELTNAGYLLFDEHPQTLFPQAYIRVIRFLTPERGTGARLGLEEGEDHRIEGAIPWAIQEASRVIEALVPRRRSLTEQGIFEGRPIVPKDAWLEGLVNAVIHRSYSLAGDHIRVEIYPDRVEIESPGRFPGLANPDRPLEISRFARNPRIARVCADLRIGQELGEGIKRIFDEMRRVGLSDPVYKQGQGSVRLYLRAIPRIDERTAARLPSGSQQILDLMRSSERELGTGDIAEAMGLSRPATTSRLRALEKEGLIRWSGKSPNDPRAVWVIEDK</sequence>
<dbReference type="PANTHER" id="PTHR30595">
    <property type="entry name" value="GLPR-RELATED TRANSCRIPTIONAL REPRESSOR"/>
    <property type="match status" value="1"/>
</dbReference>
<dbReference type="OrthoDB" id="9805115at2"/>
<keyword evidence="4" id="KW-1185">Reference proteome</keyword>
<accession>A0A4R0JLK6</accession>
<dbReference type="AlphaFoldDB" id="A0A4R0JLK6"/>
<dbReference type="SUPFAM" id="SSF46785">
    <property type="entry name" value="Winged helix' DNA-binding domain"/>
    <property type="match status" value="1"/>
</dbReference>
<proteinExistence type="predicted"/>
<dbReference type="GO" id="GO:0003700">
    <property type="term" value="F:DNA-binding transcription factor activity"/>
    <property type="evidence" value="ECO:0007669"/>
    <property type="project" value="InterPro"/>
</dbReference>
<dbReference type="Pfam" id="PF04326">
    <property type="entry name" value="SLFN_AlbA_2"/>
    <property type="match status" value="1"/>
</dbReference>
<dbReference type="Proteomes" id="UP000291144">
    <property type="component" value="Unassembled WGS sequence"/>
</dbReference>
<dbReference type="Gene3D" id="3.30.950.30">
    <property type="entry name" value="Schlafen, AAA domain"/>
    <property type="match status" value="1"/>
</dbReference>
<gene>
    <name evidence="3" type="ORF">E0H73_43005</name>
</gene>
<dbReference type="InterPro" id="IPR000835">
    <property type="entry name" value="HTH_MarR-typ"/>
</dbReference>
<reference evidence="3 4" key="1">
    <citation type="submission" date="2019-02" db="EMBL/GenBank/DDBJ databases">
        <title>Kribbella capetownensis sp. nov. and Kribbella speibonae sp. nov., isolated from soil.</title>
        <authorList>
            <person name="Curtis S.M."/>
            <person name="Norton I."/>
            <person name="Everest G.J."/>
            <person name="Meyers P.R."/>
        </authorList>
    </citation>
    <scope>NUCLEOTIDE SEQUENCE [LARGE SCALE GENOMIC DNA]</scope>
    <source>
        <strain evidence="3 4">NRRL B-24813</strain>
    </source>
</reference>
<name>A0A4R0JLK6_9ACTN</name>
<feature type="domain" description="Schlafen AlbA-2" evidence="2">
    <location>
        <begin position="26"/>
        <end position="140"/>
    </location>
</feature>
<dbReference type="InterPro" id="IPR038461">
    <property type="entry name" value="Schlafen_AlbA_2_dom_sf"/>
</dbReference>
<evidence type="ECO:0000313" key="4">
    <source>
        <dbReference type="Proteomes" id="UP000291144"/>
    </source>
</evidence>
<dbReference type="Gene3D" id="3.30.565.60">
    <property type="match status" value="1"/>
</dbReference>
<comment type="caution">
    <text evidence="3">The sequence shown here is derived from an EMBL/GenBank/DDBJ whole genome shotgun (WGS) entry which is preliminary data.</text>
</comment>
<evidence type="ECO:0000259" key="1">
    <source>
        <dbReference type="Pfam" id="PF01047"/>
    </source>
</evidence>
<dbReference type="InterPro" id="IPR036390">
    <property type="entry name" value="WH_DNA-bd_sf"/>
</dbReference>
<feature type="domain" description="HTH marR-type" evidence="1">
    <location>
        <begin position="428"/>
        <end position="470"/>
    </location>
</feature>
<dbReference type="InterPro" id="IPR011991">
    <property type="entry name" value="ArsR-like_HTH"/>
</dbReference>